<reference evidence="9" key="1">
    <citation type="journal article" date="2004" name="Genome Res.">
        <title>The status, quality, and expansion of the NIH full-length cDNA project: the Mammalian Gene Collection (MGC).</title>
        <authorList>
            <consortium name="The MGC Project Team"/>
            <person name="Gerhard D.S."/>
            <person name="Wagner L."/>
            <person name="Feingold E.A."/>
            <person name="Shenmen C.M."/>
            <person name="Grouse L.H."/>
            <person name="Schuler G."/>
            <person name="Klein S.L."/>
            <person name="Old S."/>
            <person name="Rasooly R."/>
            <person name="Good P."/>
            <person name="Guyer M."/>
            <person name="Peck A.M."/>
            <person name="Derge J.G."/>
            <person name="Lipman D."/>
            <person name="Collins F.S."/>
            <person name="Jang W."/>
            <person name="Sherry S."/>
            <person name="Feolo M."/>
            <person name="Misquitta L."/>
            <person name="Lee E."/>
            <person name="Rotmistrovsky K."/>
            <person name="Greenhut S.F."/>
            <person name="Schaefer C.F."/>
            <person name="Buetow K."/>
            <person name="Bonner T.I."/>
            <person name="Haussler D."/>
            <person name="Kent J."/>
            <person name="Kiekhaus M."/>
            <person name="Furey T."/>
            <person name="Brent M."/>
            <person name="Prange C."/>
            <person name="Schreiber K."/>
            <person name="Shapiro N."/>
            <person name="Bhat N.K."/>
            <person name="Hopkins R.F."/>
            <person name="Hsie F."/>
            <person name="Driscoll T."/>
            <person name="Soares M.B."/>
            <person name="Casavant T.L."/>
            <person name="Scheetz T.E."/>
            <person name="Brown-stein M.J."/>
            <person name="Usdin T.B."/>
            <person name="Toshiyuki S."/>
            <person name="Carninci P."/>
            <person name="Piao Y."/>
            <person name="Dudekula D.B."/>
            <person name="Ko M.S."/>
            <person name="Kawakami K."/>
            <person name="Suzuki Y."/>
            <person name="Sugano S."/>
            <person name="Gruber C.E."/>
            <person name="Smith M.R."/>
            <person name="Simmons B."/>
            <person name="Moore T."/>
            <person name="Waterman R."/>
            <person name="Johnson S.L."/>
            <person name="Ruan Y."/>
            <person name="Wei C.L."/>
            <person name="Mathavan S."/>
            <person name="Gunaratne P.H."/>
            <person name="Wu J."/>
            <person name="Garcia A.M."/>
            <person name="Hulyk S.W."/>
            <person name="Fuh E."/>
            <person name="Yuan Y."/>
            <person name="Sneed A."/>
            <person name="Kowis C."/>
            <person name="Hodgson A."/>
            <person name="Muzny D.M."/>
            <person name="McPherson J."/>
            <person name="Gibbs R.A."/>
            <person name="Fahey J."/>
            <person name="Helton E."/>
            <person name="Ketteman M."/>
            <person name="Madan A."/>
            <person name="Rodrigues S."/>
            <person name="Sanchez A."/>
            <person name="Whiting M."/>
            <person name="Madari A."/>
            <person name="Young A.C."/>
            <person name="Wetherby K.D."/>
            <person name="Granite S.J."/>
            <person name="Kwong P.N."/>
            <person name="Brinkley C.P."/>
            <person name="Pearson R.L."/>
            <person name="Bouffard G.G."/>
            <person name="Blakesly R.W."/>
            <person name="Green E.D."/>
            <person name="Dickson M.C."/>
            <person name="Rodriguez A.C."/>
            <person name="Grimwood J."/>
            <person name="Schmutz J."/>
            <person name="Myers R.M."/>
            <person name="Butterfield Y.S."/>
            <person name="Griffith M."/>
            <person name="Griffith O.L."/>
            <person name="Krzywinski M.I."/>
            <person name="Liao N."/>
            <person name="Morin R."/>
            <person name="Morrin R."/>
            <person name="Palmquist D."/>
            <person name="Petrescu A.S."/>
            <person name="Skalska U."/>
            <person name="Smailus D.E."/>
            <person name="Stott J.M."/>
            <person name="Schnerch A."/>
            <person name="Schein J.E."/>
            <person name="Jones S.J."/>
            <person name="Holt R.A."/>
            <person name="Baross A."/>
            <person name="Marra M.A."/>
            <person name="Clifton S."/>
            <person name="Makowski K.A."/>
            <person name="Bosak S."/>
            <person name="Malek J."/>
        </authorList>
    </citation>
    <scope>NUCLEOTIDE SEQUENCE [LARGE SCALE MRNA]</scope>
    <source>
        <tissue evidence="9">Kidney</tissue>
    </source>
</reference>
<dbReference type="InterPro" id="IPR047271">
    <property type="entry name" value="Ephexin-like"/>
</dbReference>
<dbReference type="SMR" id="B2GUW2"/>
<keyword evidence="11" id="KW-1185">Reference proteome</keyword>
<dbReference type="GO" id="GO:0060326">
    <property type="term" value="P:cell chemotaxis"/>
    <property type="evidence" value="ECO:0000266"/>
    <property type="project" value="RGD"/>
</dbReference>
<dbReference type="SMART" id="SM00326">
    <property type="entry name" value="SH3"/>
    <property type="match status" value="1"/>
</dbReference>
<protein>
    <submittedName>
        <fullName evidence="9">LOC687105 protein</fullName>
    </submittedName>
    <submittedName>
        <fullName evidence="10">Rho guanine nucleotide exchange factor 16</fullName>
    </submittedName>
</protein>
<dbReference type="HOGENOM" id="CLU_012820_2_1_1"/>
<dbReference type="InterPro" id="IPR035899">
    <property type="entry name" value="DBL_dom_sf"/>
</dbReference>
<feature type="region of interest" description="Disordered" evidence="5">
    <location>
        <begin position="46"/>
        <end position="71"/>
    </location>
</feature>
<dbReference type="PaxDb" id="10116-ENSRNOP00000066478"/>
<dbReference type="InterPro" id="IPR000219">
    <property type="entry name" value="DH_dom"/>
</dbReference>
<dbReference type="PANTHER" id="PTHR12845">
    <property type="entry name" value="GUANINE NUCLEOTIDE EXCHANGE FACTOR"/>
    <property type="match status" value="1"/>
</dbReference>
<dbReference type="CDD" id="cd01221">
    <property type="entry name" value="PH_ephexin"/>
    <property type="match status" value="1"/>
</dbReference>
<dbReference type="SMART" id="SM00233">
    <property type="entry name" value="PH"/>
    <property type="match status" value="1"/>
</dbReference>
<keyword evidence="2" id="KW-0597">Phosphoprotein</keyword>
<dbReference type="OMA" id="FHPYVVY"/>
<feature type="domain" description="DH" evidence="8">
    <location>
        <begin position="284"/>
        <end position="468"/>
    </location>
</feature>
<dbReference type="Pfam" id="PF00621">
    <property type="entry name" value="RhoGEF"/>
    <property type="match status" value="1"/>
</dbReference>
<reference evidence="13" key="3">
    <citation type="journal article" date="2012" name="Nat. Commun.">
        <title>Quantitative maps of protein phosphorylation sites across 14 different rat organs and tissues.</title>
        <authorList>
            <person name="Lundby A."/>
            <person name="Secher A."/>
            <person name="Lage K."/>
            <person name="Nordsborg N.B."/>
            <person name="Dmytriyev A."/>
            <person name="Lundby C."/>
            <person name="Olsen J.V."/>
        </authorList>
    </citation>
    <scope>IDENTIFICATION BY MASS SPECTROMETRY [LARGE SCALE ANALYSIS]</scope>
</reference>
<dbReference type="Proteomes" id="UP000002494">
    <property type="component" value="Chromosome 5"/>
</dbReference>
<evidence type="ECO:0000256" key="2">
    <source>
        <dbReference type="ARBA" id="ARBA00022553"/>
    </source>
</evidence>
<dbReference type="SUPFAM" id="SSF50044">
    <property type="entry name" value="SH3-domain"/>
    <property type="match status" value="1"/>
</dbReference>
<evidence type="ECO:0000313" key="9">
    <source>
        <dbReference type="EMBL" id="AAI66429.1"/>
    </source>
</evidence>
<dbReference type="AlphaFoldDB" id="B2GUW2"/>
<feature type="compositionally biased region" description="Basic residues" evidence="5">
    <location>
        <begin position="193"/>
        <end position="205"/>
    </location>
</feature>
<dbReference type="GeneID" id="687105"/>
<evidence type="ECO:0000256" key="4">
    <source>
        <dbReference type="PROSITE-ProRule" id="PRU00192"/>
    </source>
</evidence>
<evidence type="ECO:0000256" key="1">
    <source>
        <dbReference type="ARBA" id="ARBA00022443"/>
    </source>
</evidence>
<reference evidence="10 11" key="2">
    <citation type="journal article" date="2004" name="Nature">
        <title>Genome sequence of the Brown Norway rat yields insights into mammalian evolution.</title>
        <authorList>
            <consortium name="Rat Genome Sequencing Project Consortium"/>
            <person name="Gibbs R.A."/>
            <person name="Weinstock G.M."/>
            <person name="Metzker M.L."/>
            <person name="Muzny D.M."/>
            <person name="Sodergren E.J."/>
            <person name="Scherer S."/>
            <person name="Scott G."/>
            <person name="Steffen D."/>
            <person name="Worley K.C."/>
            <person name="Burch P.E."/>
            <person name="Okwuonu G."/>
            <person name="Hines S."/>
            <person name="Lewis L."/>
            <person name="Deramo C."/>
            <person name="Delgado O."/>
            <person name="Dugan-Rocha S."/>
            <person name="Miner G."/>
            <person name="Morgan M."/>
            <person name="Hawes A."/>
            <person name="Gill R."/>
            <person name="Holt R.A."/>
            <person name="Adams M.D."/>
            <person name="Amanatides P.G."/>
            <person name="Baden-Tillson H."/>
            <person name="Barnstead M."/>
            <person name="Chin S."/>
            <person name="Evans C.A."/>
            <person name="Ferriera S."/>
            <person name="Fosler C."/>
            <person name="Glodek A."/>
            <person name="Gu Z."/>
            <person name="Jennings D."/>
            <person name="Kraft C.L."/>
            <person name="Nguyen T."/>
            <person name="Pfannkoch C.M."/>
            <person name="Sitter C."/>
            <person name="Sutton G.G."/>
            <person name="Venter J.C."/>
            <person name="Woodage T."/>
            <person name="Smith D."/>
            <person name="Lee H.-M."/>
            <person name="Gustafson E."/>
            <person name="Cahill P."/>
            <person name="Kana A."/>
            <person name="Doucette-Stamm L."/>
            <person name="Weinstock K."/>
            <person name="Fechtel K."/>
            <person name="Weiss R.B."/>
            <person name="Dunn D.M."/>
            <person name="Green E.D."/>
            <person name="Blakesley R.W."/>
            <person name="Bouffard G.G."/>
            <person name="De Jong P.J."/>
            <person name="Osoegawa K."/>
            <person name="Zhu B."/>
            <person name="Marra M."/>
            <person name="Schein J."/>
            <person name="Bosdet I."/>
            <person name="Fjell C."/>
            <person name="Jones S."/>
            <person name="Krzywinski M."/>
            <person name="Mathewson C."/>
            <person name="Siddiqui A."/>
            <person name="Wye N."/>
            <person name="McPherson J."/>
            <person name="Zhao S."/>
            <person name="Fraser C.M."/>
            <person name="Shetty J."/>
            <person name="Shatsman S."/>
            <person name="Geer K."/>
            <person name="Chen Y."/>
            <person name="Abramzon S."/>
            <person name="Nierman W.C."/>
            <person name="Havlak P.H."/>
            <person name="Chen R."/>
            <person name="Durbin K.J."/>
            <person name="Egan A."/>
            <person name="Ren Y."/>
            <person name="Song X.-Z."/>
            <person name="Li B."/>
            <person name="Liu Y."/>
            <person name="Qin X."/>
            <person name="Cawley S."/>
            <person name="Cooney A.J."/>
            <person name="D'Souza L.M."/>
            <person name="Martin K."/>
            <person name="Wu J.Q."/>
            <person name="Gonzalez-Garay M.L."/>
            <person name="Jackson A.R."/>
            <person name="Kalafus K.J."/>
            <person name="McLeod M.P."/>
            <person name="Milosavljevic A."/>
            <person name="Virk D."/>
            <person name="Volkov A."/>
            <person name="Wheeler D.A."/>
            <person name="Zhang Z."/>
            <person name="Bailey J.A."/>
            <person name="Eichler E.E."/>
            <person name="Tuzun E."/>
            <person name="Birney E."/>
            <person name="Mongin E."/>
            <person name="Ureta-Vidal A."/>
            <person name="Woodwark C."/>
            <person name="Zdobnov E."/>
            <person name="Bork P."/>
            <person name="Suyama M."/>
            <person name="Torrents D."/>
            <person name="Alexandersson M."/>
            <person name="Trask B.J."/>
            <person name="Young J.M."/>
            <person name="Huang H."/>
            <person name="Wang H."/>
            <person name="Xing H."/>
            <person name="Daniels S."/>
            <person name="Gietzen D."/>
            <person name="Schmidt J."/>
            <person name="Stevens K."/>
            <person name="Vitt U."/>
            <person name="Wingrove J."/>
            <person name="Camara F."/>
            <person name="Mar Alba M."/>
            <person name="Abril J.F."/>
            <person name="Guigo R."/>
            <person name="Smit A."/>
            <person name="Dubchak I."/>
            <person name="Rubin E.M."/>
            <person name="Couronne O."/>
            <person name="Poliakov A."/>
            <person name="Huebner N."/>
            <person name="Ganten D."/>
            <person name="Goesele C."/>
            <person name="Hummel O."/>
            <person name="Kreitler T."/>
            <person name="Lee Y.-A."/>
            <person name="Monti J."/>
            <person name="Schulz H."/>
            <person name="Zimdahl H."/>
            <person name="Himmelbauer H."/>
            <person name="Lehrach H."/>
            <person name="Jacob H.J."/>
            <person name="Bromberg S."/>
            <person name="Gullings-Handley J."/>
            <person name="Jensen-Seaman M.I."/>
            <person name="Kwitek A.E."/>
            <person name="Lazar J."/>
            <person name="Pasko D."/>
            <person name="Tonellato P.J."/>
            <person name="Twigger S."/>
            <person name="Ponting C.P."/>
            <person name="Duarte J.M."/>
            <person name="Rice S."/>
            <person name="Goodstadt L."/>
            <person name="Beatson S.A."/>
            <person name="Emes R.D."/>
            <person name="Winter E.E."/>
            <person name="Webber C."/>
            <person name="Brandt P."/>
            <person name="Nyakatura G."/>
            <person name="Adetobi M."/>
            <person name="Chiaromonte F."/>
            <person name="Elnitski L."/>
            <person name="Eswara P."/>
            <person name="Hardison R.C."/>
            <person name="Hou M."/>
            <person name="Kolbe D."/>
            <person name="Makova K."/>
            <person name="Miller W."/>
            <person name="Nekrutenko A."/>
            <person name="Riemer C."/>
            <person name="Schwartz S."/>
            <person name="Taylor J."/>
            <person name="Yang S."/>
            <person name="Zhang Y."/>
            <person name="Lindpaintner K."/>
            <person name="Andrews T.D."/>
            <person name="Caccamo M."/>
            <person name="Clamp M."/>
            <person name="Clarke L."/>
            <person name="Curwen V."/>
            <person name="Durbin R.M."/>
            <person name="Eyras E."/>
            <person name="Searle S.M."/>
            <person name="Cooper G.M."/>
            <person name="Batzoglou S."/>
            <person name="Brudno M."/>
            <person name="Sidow A."/>
            <person name="Stone E.A."/>
            <person name="Payseur B.A."/>
            <person name="Bourque G."/>
            <person name="Lopez-Otin C."/>
            <person name="Puente X.S."/>
            <person name="Chakrabarti K."/>
            <person name="Chatterji S."/>
            <person name="Dewey C."/>
            <person name="Pachter L."/>
            <person name="Bray N."/>
            <person name="Yap V.B."/>
            <person name="Caspi A."/>
            <person name="Tesler G."/>
            <person name="Pevzner P.A."/>
            <person name="Haussler D."/>
            <person name="Roskin K.M."/>
            <person name="Baertsch R."/>
            <person name="Clawson H."/>
            <person name="Furey T.S."/>
            <person name="Hinrichs A.S."/>
            <person name="Karolchik D."/>
            <person name="Kent W.J."/>
            <person name="Rosenbloom K.R."/>
            <person name="Trumbower H."/>
            <person name="Weirauch M."/>
            <person name="Cooper D.N."/>
            <person name="Stenson P.D."/>
            <person name="Ma B."/>
            <person name="Brent M."/>
            <person name="Arumugam M."/>
            <person name="Shteynberg D."/>
            <person name="Copley R.R."/>
            <person name="Taylor M.S."/>
            <person name="Riethman H."/>
            <person name="Mudunuri U."/>
            <person name="Peterson J."/>
            <person name="Guyer M."/>
            <person name="Felsenfeld A."/>
            <person name="Old S."/>
            <person name="Mockrin S."/>
            <person name="Collins F.S."/>
        </authorList>
    </citation>
    <scope>NUCLEOTIDE SEQUENCE [LARGE SCALE GENOMIC DNA]</scope>
    <source>
        <strain evidence="10 11">Brown Norway</strain>
    </source>
</reference>
<dbReference type="PROSITE" id="PS50010">
    <property type="entry name" value="DH_2"/>
    <property type="match status" value="1"/>
</dbReference>
<dbReference type="PhosphoSitePlus" id="B2GUW2"/>
<dbReference type="Gene3D" id="2.30.30.40">
    <property type="entry name" value="SH3 Domains"/>
    <property type="match status" value="1"/>
</dbReference>
<dbReference type="RGD" id="1588981">
    <property type="gene designation" value="Arhgef16"/>
</dbReference>
<dbReference type="AGR" id="RGD:1588981"/>
<gene>
    <name evidence="10 12" type="primary">Arhgef16</name>
    <name evidence="9" type="synonym">LOC687105</name>
</gene>
<dbReference type="SUPFAM" id="SSF48065">
    <property type="entry name" value="DBL homology domain (DH-domain)"/>
    <property type="match status" value="1"/>
</dbReference>
<dbReference type="KEGG" id="rno:687105"/>
<keyword evidence="1 4" id="KW-0728">SH3 domain</keyword>
<dbReference type="eggNOG" id="KOG3523">
    <property type="taxonomic scope" value="Eukaryota"/>
</dbReference>
<dbReference type="FunFam" id="2.30.29.30:FF:000127">
    <property type="entry name" value="Neuronal guanine nucleotide exchange factor"/>
    <property type="match status" value="1"/>
</dbReference>
<dbReference type="InterPro" id="IPR035797">
    <property type="entry name" value="ARHGEF16/ARHGEF26_SH3"/>
</dbReference>
<dbReference type="GO" id="GO:0005085">
    <property type="term" value="F:guanyl-nucleotide exchange factor activity"/>
    <property type="evidence" value="ECO:0000266"/>
    <property type="project" value="RGD"/>
</dbReference>
<keyword evidence="3" id="KW-0344">Guanine-nucleotide releasing factor</keyword>
<dbReference type="Reactome" id="R-RNO-9013408">
    <property type="pathway name" value="RHOG GTPase cycle"/>
</dbReference>
<proteinExistence type="evidence at protein level"/>
<dbReference type="Gene3D" id="2.30.29.30">
    <property type="entry name" value="Pleckstrin-homology domain (PH domain)/Phosphotyrosine-binding domain (PTB)"/>
    <property type="match status" value="1"/>
</dbReference>
<evidence type="ECO:0007829" key="13">
    <source>
        <dbReference type="PubMed" id="22673903"/>
    </source>
</evidence>
<dbReference type="SUPFAM" id="SSF50729">
    <property type="entry name" value="PH domain-like"/>
    <property type="match status" value="1"/>
</dbReference>
<evidence type="ECO:0000313" key="10">
    <source>
        <dbReference type="Ensembl" id="ENSRNOP00000066478.1"/>
    </source>
</evidence>
<evidence type="ECO:0000256" key="3">
    <source>
        <dbReference type="ARBA" id="ARBA00022658"/>
    </source>
</evidence>
<accession>B2GUW2</accession>
<dbReference type="OrthoDB" id="27593at2759"/>
<dbReference type="Ensembl" id="ENSRNOT00000072786.4">
    <property type="protein sequence ID" value="ENSRNOP00000066478.1"/>
    <property type="gene ID" value="ENSRNOG00000046803.4"/>
</dbReference>
<dbReference type="GO" id="GO:0031267">
    <property type="term" value="F:small GTPase binding"/>
    <property type="evidence" value="ECO:0000266"/>
    <property type="project" value="RGD"/>
</dbReference>
<evidence type="ECO:0000259" key="7">
    <source>
        <dbReference type="PROSITE" id="PS50003"/>
    </source>
</evidence>
<dbReference type="InterPro" id="IPR011993">
    <property type="entry name" value="PH-like_dom_sf"/>
</dbReference>
<dbReference type="SMART" id="SM00325">
    <property type="entry name" value="RhoGEF"/>
    <property type="match status" value="1"/>
</dbReference>
<dbReference type="FunFam" id="1.20.900.10:FF:000007">
    <property type="entry name" value="rho guanine nucleotide exchange factor 19"/>
    <property type="match status" value="1"/>
</dbReference>
<dbReference type="Reactome" id="R-RNO-193648">
    <property type="pathway name" value="NRAGE signals death through JNK"/>
</dbReference>
<evidence type="ECO:0000313" key="11">
    <source>
        <dbReference type="Proteomes" id="UP000002494"/>
    </source>
</evidence>
<evidence type="ECO:0000256" key="5">
    <source>
        <dbReference type="SAM" id="MobiDB-lite"/>
    </source>
</evidence>
<evidence type="ECO:0000259" key="8">
    <source>
        <dbReference type="PROSITE" id="PS50010"/>
    </source>
</evidence>
<dbReference type="Bgee" id="ENSRNOG00000046803">
    <property type="expression patterns" value="Expressed in jejunum and 15 other cell types or tissues"/>
</dbReference>
<dbReference type="GO" id="GO:0032956">
    <property type="term" value="P:regulation of actin cytoskeleton organization"/>
    <property type="evidence" value="ECO:0000318"/>
    <property type="project" value="GO_Central"/>
</dbReference>
<feature type="region of interest" description="Disordered" evidence="5">
    <location>
        <begin position="184"/>
        <end position="248"/>
    </location>
</feature>
<dbReference type="Reactome" id="R-RNO-416482">
    <property type="pathway name" value="G alpha (12/13) signalling events"/>
</dbReference>
<dbReference type="Pfam" id="PF14604">
    <property type="entry name" value="SH3_9"/>
    <property type="match status" value="1"/>
</dbReference>
<dbReference type="RefSeq" id="NP_001121063.1">
    <property type="nucleotide sequence ID" value="NM_001127591.1"/>
</dbReference>
<dbReference type="InterPro" id="IPR001849">
    <property type="entry name" value="PH_domain"/>
</dbReference>
<dbReference type="GO" id="GO:1903078">
    <property type="term" value="P:positive regulation of protein localization to plasma membrane"/>
    <property type="evidence" value="ECO:0000266"/>
    <property type="project" value="RGD"/>
</dbReference>
<dbReference type="CDD" id="cd11938">
    <property type="entry name" value="SH3_ARHGEF16_26"/>
    <property type="match status" value="1"/>
</dbReference>
<dbReference type="GO" id="GO:0030165">
    <property type="term" value="F:PDZ domain binding"/>
    <property type="evidence" value="ECO:0000266"/>
    <property type="project" value="RGD"/>
</dbReference>
<feature type="compositionally biased region" description="Polar residues" evidence="5">
    <location>
        <begin position="238"/>
        <end position="248"/>
    </location>
</feature>
<dbReference type="PROSITE" id="PS50002">
    <property type="entry name" value="SH3"/>
    <property type="match status" value="1"/>
</dbReference>
<dbReference type="STRING" id="10116.ENSRNOP00000066478"/>
<dbReference type="Reactome" id="R-RNO-9013148">
    <property type="pathway name" value="CDC42 GTPase cycle"/>
</dbReference>
<evidence type="ECO:0000313" key="12">
    <source>
        <dbReference type="RGD" id="1588981"/>
    </source>
</evidence>
<organism evidence="9">
    <name type="scientific">Rattus norvegicus</name>
    <name type="common">Rat</name>
    <dbReference type="NCBI Taxonomy" id="10116"/>
    <lineage>
        <taxon>Eukaryota</taxon>
        <taxon>Metazoa</taxon>
        <taxon>Chordata</taxon>
        <taxon>Craniata</taxon>
        <taxon>Vertebrata</taxon>
        <taxon>Euteleostomi</taxon>
        <taxon>Mammalia</taxon>
        <taxon>Eutheria</taxon>
        <taxon>Euarchontoglires</taxon>
        <taxon>Glires</taxon>
        <taxon>Rodentia</taxon>
        <taxon>Myomorpha</taxon>
        <taxon>Muroidea</taxon>
        <taxon>Muridae</taxon>
        <taxon>Murinae</taxon>
        <taxon>Rattus</taxon>
    </lineage>
</organism>
<dbReference type="GeneTree" id="ENSGT01030000234571"/>
<dbReference type="InterPro" id="IPR036028">
    <property type="entry name" value="SH3-like_dom_sf"/>
</dbReference>
<dbReference type="Pfam" id="PF00169">
    <property type="entry name" value="PH"/>
    <property type="match status" value="1"/>
</dbReference>
<reference evidence="10" key="4">
    <citation type="submission" date="2025-05" db="UniProtKB">
        <authorList>
            <consortium name="Ensembl"/>
        </authorList>
    </citation>
    <scope>IDENTIFICATION</scope>
    <source>
        <strain evidence="10">Brown Norway</strain>
    </source>
</reference>
<evidence type="ECO:0000259" key="6">
    <source>
        <dbReference type="PROSITE" id="PS50002"/>
    </source>
</evidence>
<dbReference type="CTD" id="27237"/>
<dbReference type="CDD" id="cd00160">
    <property type="entry name" value="RhoGEF"/>
    <property type="match status" value="1"/>
</dbReference>
<feature type="compositionally biased region" description="Basic and acidic residues" evidence="5">
    <location>
        <begin position="208"/>
        <end position="223"/>
    </location>
</feature>
<dbReference type="GO" id="GO:0032489">
    <property type="term" value="P:regulation of Cdc42 protein signal transduction"/>
    <property type="evidence" value="ECO:0000266"/>
    <property type="project" value="RGD"/>
</dbReference>
<dbReference type="Gene3D" id="1.20.900.10">
    <property type="entry name" value="Dbl homology (DH) domain"/>
    <property type="match status" value="1"/>
</dbReference>
<sequence>MSQRHSDSSLDEKLLEYRFHAELRLDANGNPVPGLPMVRGSLKARANAAFEPDAPESLQPPPPGDEEPRPIILSTQSPAALKMGTQQLIPKSLAVASKAKTKSPARHQSFGAAVLSKEAARRTPQLLPAPSFSLDDMDMDAVTGGNLKRNLRNQSYRAAMKGLGPPSSKEDSVRLGPKLQALAEEAAQPPARHPAKNKKTWKRANKGSFKDDPQLYQEIRERGLNTSHESDDDILDEPSSSGGTQRGDTTIVVKTYRPAQLTWSQLPEVLESGILDTLSVEERKRQEAIFEILTSEFSYLHSLKILVNEFLQSQELKTTMTQTEHHHLFSNISDVLAASQKFFESLEQRHKAQVCVEDISDILEDHAENHFHPYIAYCSNEVYQQRTLQKLSNSNTAFREVLREIEKLPACGGLPMISFLILPMQRVTRLPLLTDTLCLKTQGHPERYKAASRALKAISKLVKQCNEGAHKMERTEQMYTLHMQLDFGKVKSLPLISASRWLLKRGELLLLEESSIFRKIASRPTCYLFLFNDVLVVTKKKSEESYLVQDYAQLDHVQVRKVEPSELPLPGGSSRSSSVPYPFQVNLLHNSEGRQEQILLSSDSASDRARWITALSYKERQWQGISNKGELPQVEVTKAYFAKQADEITLQQADVVLVLQEEDGWLYGERLRDGETGWFPESFAHCITSRVAVEGNVRRMERLRVETDV</sequence>
<dbReference type="GO" id="GO:0030971">
    <property type="term" value="F:receptor tyrosine kinase binding"/>
    <property type="evidence" value="ECO:0000266"/>
    <property type="project" value="RGD"/>
</dbReference>
<feature type="domain" description="SH3" evidence="6">
    <location>
        <begin position="629"/>
        <end position="689"/>
    </location>
</feature>
<name>B2GUW2_RAT</name>
<dbReference type="InterPro" id="IPR047270">
    <property type="entry name" value="PH_ephexin"/>
</dbReference>
<feature type="domain" description="PH" evidence="7">
    <location>
        <begin position="501"/>
        <end position="620"/>
    </location>
</feature>
<dbReference type="EMBL" id="BC166429">
    <property type="protein sequence ID" value="AAI66429.1"/>
    <property type="molecule type" value="mRNA"/>
</dbReference>
<dbReference type="PANTHER" id="PTHR12845:SF3">
    <property type="entry name" value="RHO GUANINE NUCLEOTIDE EXCHANGE FACTOR 16"/>
    <property type="match status" value="1"/>
</dbReference>
<dbReference type="InterPro" id="IPR001452">
    <property type="entry name" value="SH3_domain"/>
</dbReference>
<dbReference type="GO" id="GO:0005096">
    <property type="term" value="F:GTPase activator activity"/>
    <property type="evidence" value="ECO:0000266"/>
    <property type="project" value="RGD"/>
</dbReference>
<dbReference type="PROSITE" id="PS50003">
    <property type="entry name" value="PH_DOMAIN"/>
    <property type="match status" value="1"/>
</dbReference>